<dbReference type="Pfam" id="PF18517">
    <property type="entry name" value="LZ3wCH"/>
    <property type="match status" value="1"/>
</dbReference>
<keyword evidence="5" id="KW-0233">DNA recombination</keyword>
<comment type="similarity">
    <text evidence="2">Belongs to the HOP2 family.</text>
</comment>
<name>A0A2V0PQ74_9CHLO</name>
<dbReference type="Proteomes" id="UP000247498">
    <property type="component" value="Unassembled WGS sequence"/>
</dbReference>
<proteinExistence type="inferred from homology"/>
<dbReference type="GO" id="GO:0120231">
    <property type="term" value="C:DNA recombinase auxiliary factor complex"/>
    <property type="evidence" value="ECO:0007669"/>
    <property type="project" value="TreeGrafter"/>
</dbReference>
<evidence type="ECO:0000259" key="9">
    <source>
        <dbReference type="Pfam" id="PF07106"/>
    </source>
</evidence>
<sequence length="219" mass="24461">MADDQVLRLVMEHNKPFNAVNIGDFLASKGIKKAAVQRALDSLAASGKLTVKEFGKTKIYLPPQAGLEVLSKEDMDAKKAELKALQQQLAEEQVALRKREEELRGWETSLTVEELQQQIAELKTKTDARAAKLSQLQGGTTLVTPEEREKVEKAFVGAMDAWRKRRGIFRSIWDTISEGLEGKQADLFEEIGIETDEAAGVSWSELVEMLPKPGKRRKV</sequence>
<dbReference type="PANTHER" id="PTHR15938:SF0">
    <property type="entry name" value="HOMOLOGOUS-PAIRING PROTEIN 2 HOMOLOG"/>
    <property type="match status" value="1"/>
</dbReference>
<evidence type="ECO:0000256" key="4">
    <source>
        <dbReference type="ARBA" id="ARBA00023054"/>
    </source>
</evidence>
<keyword evidence="6" id="KW-0539">Nucleus</keyword>
<dbReference type="Gene3D" id="1.10.10.10">
    <property type="entry name" value="Winged helix-like DNA-binding domain superfamily/Winged helix DNA-binding domain"/>
    <property type="match status" value="1"/>
</dbReference>
<dbReference type="FunCoup" id="A0A2V0PQ74">
    <property type="interactions" value="1105"/>
</dbReference>
<dbReference type="InterPro" id="IPR040661">
    <property type="entry name" value="LZ3wCH"/>
</dbReference>
<dbReference type="GO" id="GO:0000794">
    <property type="term" value="C:condensed nuclear chromosome"/>
    <property type="evidence" value="ECO:0007669"/>
    <property type="project" value="TreeGrafter"/>
</dbReference>
<evidence type="ECO:0000256" key="5">
    <source>
        <dbReference type="ARBA" id="ARBA00023172"/>
    </source>
</evidence>
<keyword evidence="12" id="KW-1185">Reference proteome</keyword>
<dbReference type="EMBL" id="BDRX01000200">
    <property type="protein sequence ID" value="GBG00211.1"/>
    <property type="molecule type" value="Genomic_DNA"/>
</dbReference>
<evidence type="ECO:0000256" key="2">
    <source>
        <dbReference type="ARBA" id="ARBA00007922"/>
    </source>
</evidence>
<evidence type="ECO:0000256" key="6">
    <source>
        <dbReference type="ARBA" id="ARBA00023242"/>
    </source>
</evidence>
<evidence type="ECO:0000313" key="11">
    <source>
        <dbReference type="EMBL" id="GBG00211.1"/>
    </source>
</evidence>
<dbReference type="InParanoid" id="A0A2V0PQ74"/>
<dbReference type="GO" id="GO:0003690">
    <property type="term" value="F:double-stranded DNA binding"/>
    <property type="evidence" value="ECO:0007669"/>
    <property type="project" value="TreeGrafter"/>
</dbReference>
<dbReference type="GO" id="GO:0000709">
    <property type="term" value="P:meiotic joint molecule formation"/>
    <property type="evidence" value="ECO:0007669"/>
    <property type="project" value="TreeGrafter"/>
</dbReference>
<evidence type="ECO:0000256" key="7">
    <source>
        <dbReference type="ARBA" id="ARBA00023254"/>
    </source>
</evidence>
<evidence type="ECO:0000313" key="12">
    <source>
        <dbReference type="Proteomes" id="UP000247498"/>
    </source>
</evidence>
<dbReference type="GO" id="GO:0007129">
    <property type="term" value="P:homologous chromosome pairing at meiosis"/>
    <property type="evidence" value="ECO:0007669"/>
    <property type="project" value="TreeGrafter"/>
</dbReference>
<comment type="caution">
    <text evidence="11">The sequence shown here is derived from an EMBL/GenBank/DDBJ whole genome shotgun (WGS) entry which is preliminary data.</text>
</comment>
<dbReference type="STRING" id="307507.A0A2V0PQ74"/>
<feature type="coiled-coil region" evidence="8">
    <location>
        <begin position="72"/>
        <end position="132"/>
    </location>
</feature>
<evidence type="ECO:0000256" key="1">
    <source>
        <dbReference type="ARBA" id="ARBA00004123"/>
    </source>
</evidence>
<reference evidence="11 12" key="1">
    <citation type="journal article" date="2018" name="Sci. Rep.">
        <title>Raphidocelis subcapitata (=Pseudokirchneriella subcapitata) provides an insight into genome evolution and environmental adaptations in the Sphaeropleales.</title>
        <authorList>
            <person name="Suzuki S."/>
            <person name="Yamaguchi H."/>
            <person name="Nakajima N."/>
            <person name="Kawachi M."/>
        </authorList>
    </citation>
    <scope>NUCLEOTIDE SEQUENCE [LARGE SCALE GENOMIC DNA]</scope>
    <source>
        <strain evidence="11 12">NIES-35</strain>
    </source>
</reference>
<dbReference type="AlphaFoldDB" id="A0A2V0PQ74"/>
<dbReference type="InterPro" id="IPR036388">
    <property type="entry name" value="WH-like_DNA-bd_sf"/>
</dbReference>
<feature type="domain" description="Leucine zipper with capping helix" evidence="10">
    <location>
        <begin position="143"/>
        <end position="198"/>
    </location>
</feature>
<evidence type="ECO:0000256" key="3">
    <source>
        <dbReference type="ARBA" id="ARBA00016093"/>
    </source>
</evidence>
<accession>A0A2V0PQ74</accession>
<protein>
    <recommendedName>
        <fullName evidence="3">Homologous-pairing protein 2 homolog</fullName>
    </recommendedName>
</protein>
<gene>
    <name evidence="11" type="ORF">Rsub_12992</name>
</gene>
<evidence type="ECO:0000259" key="10">
    <source>
        <dbReference type="Pfam" id="PF18517"/>
    </source>
</evidence>
<organism evidence="11 12">
    <name type="scientific">Raphidocelis subcapitata</name>
    <dbReference type="NCBI Taxonomy" id="307507"/>
    <lineage>
        <taxon>Eukaryota</taxon>
        <taxon>Viridiplantae</taxon>
        <taxon>Chlorophyta</taxon>
        <taxon>core chlorophytes</taxon>
        <taxon>Chlorophyceae</taxon>
        <taxon>CS clade</taxon>
        <taxon>Sphaeropleales</taxon>
        <taxon>Selenastraceae</taxon>
        <taxon>Raphidocelis</taxon>
    </lineage>
</organism>
<dbReference type="GO" id="GO:0010774">
    <property type="term" value="P:meiotic strand invasion involved in reciprocal meiotic recombination"/>
    <property type="evidence" value="ECO:0007669"/>
    <property type="project" value="TreeGrafter"/>
</dbReference>
<comment type="subcellular location">
    <subcellularLocation>
        <location evidence="1">Nucleus</location>
    </subcellularLocation>
</comment>
<keyword evidence="7" id="KW-0469">Meiosis</keyword>
<evidence type="ECO:0000256" key="8">
    <source>
        <dbReference type="SAM" id="Coils"/>
    </source>
</evidence>
<dbReference type="PANTHER" id="PTHR15938">
    <property type="entry name" value="TBP-1 INTERACTING PROTEIN"/>
    <property type="match status" value="1"/>
</dbReference>
<dbReference type="InterPro" id="IPR010776">
    <property type="entry name" value="Hop2_WH_dom"/>
</dbReference>
<dbReference type="Pfam" id="PF07106">
    <property type="entry name" value="WHD_TBPIP"/>
    <property type="match status" value="1"/>
</dbReference>
<dbReference type="OrthoDB" id="272266at2759"/>
<keyword evidence="4 8" id="KW-0175">Coiled coil</keyword>
<feature type="domain" description="Homologous-pairing protein 2 winged helix" evidence="9">
    <location>
        <begin position="4"/>
        <end position="61"/>
    </location>
</feature>
<dbReference type="GO" id="GO:0120230">
    <property type="term" value="F:recombinase activator activity"/>
    <property type="evidence" value="ECO:0007669"/>
    <property type="project" value="TreeGrafter"/>
</dbReference>